<proteinExistence type="predicted"/>
<dbReference type="EMBL" id="MT179558">
    <property type="protein sequence ID" value="QJX58433.1"/>
    <property type="molecule type" value="Genomic_DNA"/>
</dbReference>
<name>B6RUP1_9PAPI</name>
<dbReference type="EMBL" id="MT179559">
    <property type="protein sequence ID" value="QJX58440.1"/>
    <property type="molecule type" value="Genomic_DNA"/>
</dbReference>
<dbReference type="SUPFAM" id="SSF161229">
    <property type="entry name" value="E6 C-terminal domain-like"/>
    <property type="match status" value="1"/>
</dbReference>
<evidence type="ECO:0000313" key="4">
    <source>
        <dbReference type="Proteomes" id="UP000145988"/>
    </source>
</evidence>
<gene>
    <name evidence="1" type="primary">E6</name>
</gene>
<dbReference type="EMBL" id="EU493091">
    <property type="protein sequence ID" value="ACD39805.1"/>
    <property type="molecule type" value="Genomic_DNA"/>
</dbReference>
<protein>
    <submittedName>
        <fullName evidence="1">E6</fullName>
    </submittedName>
</protein>
<reference evidence="1 4" key="1">
    <citation type="journal article" date="2009" name="Virology">
        <title>Genomic characterization of two novel reptilian papillomaviruses, Chelonia mydas papillomavirus 1 and Caretta caretta papillomavirus 1.</title>
        <authorList>
            <person name="Herbst L.H."/>
            <person name="Lenz J."/>
            <person name="Van Doorslaer K."/>
            <person name="Chen Z."/>
            <person name="Stacy B.A."/>
            <person name="Wellehan J.F.Jr."/>
            <person name="Manire C.A."/>
            <person name="Burk R.D."/>
        </authorList>
    </citation>
    <scope>NUCLEOTIDE SEQUENCE [LARGE SCALE GENOMIC DNA]</scope>
</reference>
<evidence type="ECO:0000313" key="3">
    <source>
        <dbReference type="EMBL" id="QJX58440.1"/>
    </source>
</evidence>
<sequence length="85" mass="9617">MPPRSVSPLLKAIQRFPKLLLLCHKLRVTIFELKIACLYCRKSLDEIEIVQLLEEGAPFGISRGVKGPRRCYAACAKCRLFVDNA</sequence>
<evidence type="ECO:0000313" key="2">
    <source>
        <dbReference type="EMBL" id="QJX58433.1"/>
    </source>
</evidence>
<accession>B6RUP1</accession>
<reference evidence="2" key="2">
    <citation type="submission" date="2020-03" db="EMBL/GenBank/DDBJ databases">
        <authorList>
            <person name="Mashkour N."/>
            <person name="Wirth W."/>
            <person name="Burgess G."/>
            <person name="Elliman J."/>
            <person name="Owens L."/>
            <person name="Ariel E."/>
        </authorList>
    </citation>
    <scope>NUCLEOTIDE SEQUENCE</scope>
    <source>
        <strain evidence="3">K97025</strain>
        <strain evidence="2">QA15788</strain>
    </source>
</reference>
<evidence type="ECO:0000313" key="1">
    <source>
        <dbReference type="EMBL" id="ACD39805.1"/>
    </source>
</evidence>
<dbReference type="InterPro" id="IPR038575">
    <property type="entry name" value="E6_sf"/>
</dbReference>
<dbReference type="Proteomes" id="UP000145988">
    <property type="component" value="Genome"/>
</dbReference>
<organism evidence="1 4">
    <name type="scientific">Chelonia mydas papillomavirus 1</name>
    <dbReference type="NCBI Taxonomy" id="485242"/>
    <lineage>
        <taxon>Viruses</taxon>
        <taxon>Monodnaviria</taxon>
        <taxon>Shotokuvirae</taxon>
        <taxon>Cossaviricota</taxon>
        <taxon>Papovaviricetes</taxon>
        <taxon>Zurhausenvirales</taxon>
        <taxon>Papillomaviridae</taxon>
        <taxon>Firstpapillomavirinae</taxon>
        <taxon>Dyozetapapillomavirus</taxon>
        <taxon>Dyozetapapillomavirus 1</taxon>
    </lineage>
</organism>
<dbReference type="Gene3D" id="3.30.240.40">
    <property type="entry name" value="E6 early regulatory protein"/>
    <property type="match status" value="1"/>
</dbReference>